<accession>A0A6H2A1T6</accession>
<proteinExistence type="predicted"/>
<dbReference type="AlphaFoldDB" id="A0A6H2A1T6"/>
<sequence length="221" mass="24885">MILGDYIEIPQPIELTTPPEKPVAADWSPIVKRLVNLWNNYGGAIAEEAGKYGMLPREAMTVFAVETMGQAFDGNRIVIRVESHIFRKYLPVGFTGPMLIINGTQVREWESLSWAAKFNLDGALLSASWGLPQLMGFNWKVTPYKNVREMVTAFCLSVRPQVAGFFQFCQANNIIEAAITHDWQHFARIYNGIGNVPVYSNRLTEAAKAIDEMEKKGLRFV</sequence>
<feature type="domain" description="N-acetylmuramidase" evidence="1">
    <location>
        <begin position="59"/>
        <end position="208"/>
    </location>
</feature>
<dbReference type="InterPro" id="IPR024408">
    <property type="entry name" value="Muramidase"/>
</dbReference>
<dbReference type="EMBL" id="MT144443">
    <property type="protein sequence ID" value="QJA53699.1"/>
    <property type="molecule type" value="Genomic_DNA"/>
</dbReference>
<dbReference type="Pfam" id="PF11860">
    <property type="entry name" value="Muramidase"/>
    <property type="match status" value="1"/>
</dbReference>
<evidence type="ECO:0000259" key="1">
    <source>
        <dbReference type="Pfam" id="PF11860"/>
    </source>
</evidence>
<reference evidence="2" key="1">
    <citation type="submission" date="2020-03" db="EMBL/GenBank/DDBJ databases">
        <title>The deep terrestrial virosphere.</title>
        <authorList>
            <person name="Holmfeldt K."/>
            <person name="Nilsson E."/>
            <person name="Simone D."/>
            <person name="Lopez-Fernandez M."/>
            <person name="Wu X."/>
            <person name="de Brujin I."/>
            <person name="Lundin D."/>
            <person name="Andersson A."/>
            <person name="Bertilsson S."/>
            <person name="Dopson M."/>
        </authorList>
    </citation>
    <scope>NUCLEOTIDE SEQUENCE</scope>
    <source>
        <strain evidence="2">TM448A03793</strain>
    </source>
</reference>
<name>A0A6H2A1T6_9ZZZZ</name>
<protein>
    <submittedName>
        <fullName evidence="2">Putative N-acetylmuramidase</fullName>
    </submittedName>
</protein>
<gene>
    <name evidence="2" type="ORF">TM448A03793_0004</name>
</gene>
<evidence type="ECO:0000313" key="2">
    <source>
        <dbReference type="EMBL" id="QJA53699.1"/>
    </source>
</evidence>
<organism evidence="2">
    <name type="scientific">viral metagenome</name>
    <dbReference type="NCBI Taxonomy" id="1070528"/>
    <lineage>
        <taxon>unclassified sequences</taxon>
        <taxon>metagenomes</taxon>
        <taxon>organismal metagenomes</taxon>
    </lineage>
</organism>